<dbReference type="VEuPathDB" id="FungiDB:FOXG_00076"/>
<reference evidence="1" key="2">
    <citation type="submission" date="2025-08" db="UniProtKB">
        <authorList>
            <consortium name="EnsemblFungi"/>
        </authorList>
    </citation>
    <scope>IDENTIFICATION</scope>
    <source>
        <strain evidence="1">4287 / CBS 123668 / FGSC 9935 / NRRL 34936</strain>
    </source>
</reference>
<dbReference type="EnsemblFungi" id="FOXG_00076T0">
    <property type="protein sequence ID" value="FOXG_00076P0"/>
    <property type="gene ID" value="FOXG_00076"/>
</dbReference>
<accession>A0A0D2X868</accession>
<protein>
    <submittedName>
        <fullName evidence="1">Uncharacterized protein</fullName>
    </submittedName>
</protein>
<organism evidence="1 2">
    <name type="scientific">Fusarium oxysporum (strain Fo5176)</name>
    <name type="common">Fusarium vascular wilt</name>
    <dbReference type="NCBI Taxonomy" id="660025"/>
    <lineage>
        <taxon>Eukaryota</taxon>
        <taxon>Fungi</taxon>
        <taxon>Dikarya</taxon>
        <taxon>Ascomycota</taxon>
        <taxon>Pezizomycotina</taxon>
        <taxon>Sordariomycetes</taxon>
        <taxon>Hypocreomycetidae</taxon>
        <taxon>Hypocreales</taxon>
        <taxon>Nectriaceae</taxon>
        <taxon>Fusarium</taxon>
        <taxon>Fusarium oxysporum species complex</taxon>
    </lineage>
</organism>
<proteinExistence type="predicted"/>
<name>A0A0D2X868_FUSOF</name>
<dbReference type="AlphaFoldDB" id="A0A0D2X868"/>
<reference evidence="2" key="1">
    <citation type="journal article" date="2012" name="Mol. Plant Microbe Interact.">
        <title>A highly conserved effector in Fusarium oxysporum is required for full virulence on Arabidopsis.</title>
        <authorList>
            <person name="Thatcher L.F."/>
            <person name="Gardiner D.M."/>
            <person name="Kazan K."/>
            <person name="Manners J."/>
        </authorList>
    </citation>
    <scope>NUCLEOTIDE SEQUENCE [LARGE SCALE GENOMIC DNA]</scope>
    <source>
        <strain evidence="2">Fo5176</strain>
    </source>
</reference>
<dbReference type="Proteomes" id="UP000002489">
    <property type="component" value="Unassembled WGS sequence"/>
</dbReference>
<evidence type="ECO:0000313" key="1">
    <source>
        <dbReference type="EnsemblFungi" id="FOXG_00076P0"/>
    </source>
</evidence>
<evidence type="ECO:0000313" key="2">
    <source>
        <dbReference type="Proteomes" id="UP000002489"/>
    </source>
</evidence>
<sequence>MTRVFDVELRTDRATQITPVPDVRGCRHPSPRHIGVS</sequence>
<gene>
    <name evidence="1" type="primary">28942404</name>
</gene>